<dbReference type="GO" id="GO:0055088">
    <property type="term" value="P:lipid homeostasis"/>
    <property type="evidence" value="ECO:0007669"/>
    <property type="project" value="TreeGrafter"/>
</dbReference>
<feature type="transmembrane region" description="Helical" evidence="6">
    <location>
        <begin position="36"/>
        <end position="53"/>
    </location>
</feature>
<evidence type="ECO:0000313" key="8">
    <source>
        <dbReference type="EMBL" id="CAD9443321.1"/>
    </source>
</evidence>
<evidence type="ECO:0000256" key="5">
    <source>
        <dbReference type="PROSITE-ProRule" id="PRU00205"/>
    </source>
</evidence>
<evidence type="ECO:0000256" key="3">
    <source>
        <dbReference type="ARBA" id="ARBA00022989"/>
    </source>
</evidence>
<keyword evidence="4 5" id="KW-0472">Membrane</keyword>
<dbReference type="GO" id="GO:0016020">
    <property type="term" value="C:membrane"/>
    <property type="evidence" value="ECO:0007669"/>
    <property type="project" value="UniProtKB-SubCell"/>
</dbReference>
<feature type="transmembrane region" description="Helical" evidence="6">
    <location>
        <begin position="106"/>
        <end position="126"/>
    </location>
</feature>
<sequence>MANLWHWNEWSGGTANVIHHIIAIILYAQILEGGYGHYMGISAWLLEATTPFINQRWFFAMSKMDHGLVYKINGALMVLLWLLLRIIFCGWGFTAPGTVQIAQLPAPRAISMYFGFFGGYLLQWFWGYKLLRGLLKVLGVIGGKKNVK</sequence>
<dbReference type="EMBL" id="HBGU01025157">
    <property type="protein sequence ID" value="CAD9443321.1"/>
    <property type="molecule type" value="Transcribed_RNA"/>
</dbReference>
<dbReference type="PANTHER" id="PTHR13439">
    <property type="entry name" value="CT120 PROTEIN"/>
    <property type="match status" value="1"/>
</dbReference>
<gene>
    <name evidence="8" type="ORF">CBRE1094_LOCUS13632</name>
</gene>
<dbReference type="InterPro" id="IPR006634">
    <property type="entry name" value="TLC-dom"/>
</dbReference>
<dbReference type="PANTHER" id="PTHR13439:SF0">
    <property type="entry name" value="TOPOISOMERASE I DAMAGE AFFECTED PROTEIN 4"/>
    <property type="match status" value="1"/>
</dbReference>
<evidence type="ECO:0000256" key="4">
    <source>
        <dbReference type="ARBA" id="ARBA00023136"/>
    </source>
</evidence>
<evidence type="ECO:0000256" key="6">
    <source>
        <dbReference type="SAM" id="Phobius"/>
    </source>
</evidence>
<organism evidence="8">
    <name type="scientific">Haptolina brevifila</name>
    <dbReference type="NCBI Taxonomy" id="156173"/>
    <lineage>
        <taxon>Eukaryota</taxon>
        <taxon>Haptista</taxon>
        <taxon>Haptophyta</taxon>
        <taxon>Prymnesiophyceae</taxon>
        <taxon>Prymnesiales</taxon>
        <taxon>Prymnesiaceae</taxon>
        <taxon>Haptolina</taxon>
    </lineage>
</organism>
<comment type="subcellular location">
    <subcellularLocation>
        <location evidence="1">Membrane</location>
        <topology evidence="1">Multi-pass membrane protein</topology>
    </subcellularLocation>
</comment>
<accession>A0A7S2GE23</accession>
<dbReference type="AlphaFoldDB" id="A0A7S2GE23"/>
<keyword evidence="3 6" id="KW-1133">Transmembrane helix</keyword>
<protein>
    <recommendedName>
        <fullName evidence="7">TLC domain-containing protein</fullName>
    </recommendedName>
</protein>
<feature type="transmembrane region" description="Helical" evidence="6">
    <location>
        <begin position="12"/>
        <end position="30"/>
    </location>
</feature>
<feature type="transmembrane region" description="Helical" evidence="6">
    <location>
        <begin position="74"/>
        <end position="94"/>
    </location>
</feature>
<dbReference type="PROSITE" id="PS50922">
    <property type="entry name" value="TLC"/>
    <property type="match status" value="1"/>
</dbReference>
<evidence type="ECO:0000256" key="2">
    <source>
        <dbReference type="ARBA" id="ARBA00022692"/>
    </source>
</evidence>
<dbReference type="GO" id="GO:0005783">
    <property type="term" value="C:endoplasmic reticulum"/>
    <property type="evidence" value="ECO:0007669"/>
    <property type="project" value="TreeGrafter"/>
</dbReference>
<evidence type="ECO:0000259" key="7">
    <source>
        <dbReference type="PROSITE" id="PS50922"/>
    </source>
</evidence>
<evidence type="ECO:0000256" key="1">
    <source>
        <dbReference type="ARBA" id="ARBA00004141"/>
    </source>
</evidence>
<dbReference type="InterPro" id="IPR050846">
    <property type="entry name" value="TLCD"/>
</dbReference>
<keyword evidence="2 5" id="KW-0812">Transmembrane</keyword>
<dbReference type="Pfam" id="PF03798">
    <property type="entry name" value="TRAM_LAG1_CLN8"/>
    <property type="match status" value="1"/>
</dbReference>
<name>A0A7S2GE23_9EUKA</name>
<reference evidence="8" key="1">
    <citation type="submission" date="2021-01" db="EMBL/GenBank/DDBJ databases">
        <authorList>
            <person name="Corre E."/>
            <person name="Pelletier E."/>
            <person name="Niang G."/>
            <person name="Scheremetjew M."/>
            <person name="Finn R."/>
            <person name="Kale V."/>
            <person name="Holt S."/>
            <person name="Cochrane G."/>
            <person name="Meng A."/>
            <person name="Brown T."/>
            <person name="Cohen L."/>
        </authorList>
    </citation>
    <scope>NUCLEOTIDE SEQUENCE</scope>
    <source>
        <strain evidence="8">UTEX LB 985</strain>
    </source>
</reference>
<feature type="domain" description="TLC" evidence="7">
    <location>
        <begin position="1"/>
        <end position="139"/>
    </location>
</feature>
<proteinExistence type="predicted"/>